<feature type="domain" description="Thioredoxin-like fold" evidence="3">
    <location>
        <begin position="92"/>
        <end position="256"/>
    </location>
</feature>
<feature type="chain" id="PRO_5046093673" evidence="2">
    <location>
        <begin position="29"/>
        <end position="260"/>
    </location>
</feature>
<keyword evidence="5" id="KW-1185">Reference proteome</keyword>
<comment type="similarity">
    <text evidence="1">Belongs to the thioredoxin family. DsbA subfamily.</text>
</comment>
<dbReference type="Proteomes" id="UP001058120">
    <property type="component" value="Chromosome"/>
</dbReference>
<dbReference type="EMBL" id="CP065938">
    <property type="protein sequence ID" value="UWX05675.1"/>
    <property type="molecule type" value="Genomic_DNA"/>
</dbReference>
<evidence type="ECO:0000259" key="3">
    <source>
        <dbReference type="Pfam" id="PF13462"/>
    </source>
</evidence>
<organism evidence="4 5">
    <name type="scientific">Taurinivorans muris</name>
    <dbReference type="NCBI Taxonomy" id="2787751"/>
    <lineage>
        <taxon>Bacteria</taxon>
        <taxon>Pseudomonadati</taxon>
        <taxon>Thermodesulfobacteriota</taxon>
        <taxon>Desulfovibrionia</taxon>
        <taxon>Desulfovibrionales</taxon>
        <taxon>Desulfovibrionaceae</taxon>
        <taxon>Taurinivorans</taxon>
    </lineage>
</organism>
<protein>
    <submittedName>
        <fullName evidence="4">DsbA family protein</fullName>
    </submittedName>
</protein>
<dbReference type="RefSeq" id="WP_334315263.1">
    <property type="nucleotide sequence ID" value="NZ_CP065938.1"/>
</dbReference>
<accession>A0ABY5Y0G0</accession>
<name>A0ABY5Y0G0_9BACT</name>
<keyword evidence="2" id="KW-0732">Signal</keyword>
<dbReference type="InterPro" id="IPR036249">
    <property type="entry name" value="Thioredoxin-like_sf"/>
</dbReference>
<evidence type="ECO:0000256" key="1">
    <source>
        <dbReference type="ARBA" id="ARBA00005791"/>
    </source>
</evidence>
<dbReference type="PANTHER" id="PTHR13887">
    <property type="entry name" value="GLUTATHIONE S-TRANSFERASE KAPPA"/>
    <property type="match status" value="1"/>
</dbReference>
<dbReference type="SUPFAM" id="SSF52833">
    <property type="entry name" value="Thioredoxin-like"/>
    <property type="match status" value="1"/>
</dbReference>
<sequence>MRKFFITTLLAMALLSNLVISTAFSATAADKEAFKAMLIEVLKENPEILFDIMKENDSKFIQTITSASESARVNELEAKWQQDKKIVKNFTTEKRPMLGDKNAPNTLYVFSDFLCTYCQKTAGTVETFIKQHKDVKLVFKAYPKNDDSKIALRWFYLMNQKDSQKAWQLHDTVFVHQQAYAANPLQVLKEIVRQQGYDPESIAKEAESKKAELDALINEDISEAKQYQVTGTPYLFINNLVLVGTQNLTTLESALKFSLK</sequence>
<dbReference type="InterPro" id="IPR012336">
    <property type="entry name" value="Thioredoxin-like_fold"/>
</dbReference>
<reference evidence="4" key="1">
    <citation type="submission" date="2020-12" db="EMBL/GenBank/DDBJ databases">
        <title>Taurinivorans muris gen. nov., sp. nov., fundamental and realized metabolic niche of a ubiquitous sulfidogenic bacterium in the murine intestine.</title>
        <authorList>
            <person name="Ye H."/>
            <person name="Hanson B.T."/>
            <person name="Loy A."/>
        </authorList>
    </citation>
    <scope>NUCLEOTIDE SEQUENCE</scope>
    <source>
        <strain evidence="4">LT0009</strain>
    </source>
</reference>
<feature type="signal peptide" evidence="2">
    <location>
        <begin position="1"/>
        <end position="28"/>
    </location>
</feature>
<evidence type="ECO:0000256" key="2">
    <source>
        <dbReference type="SAM" id="SignalP"/>
    </source>
</evidence>
<evidence type="ECO:0000313" key="5">
    <source>
        <dbReference type="Proteomes" id="UP001058120"/>
    </source>
</evidence>
<gene>
    <name evidence="4" type="ORF">JBF11_09575</name>
</gene>
<evidence type="ECO:0000313" key="4">
    <source>
        <dbReference type="EMBL" id="UWX05675.1"/>
    </source>
</evidence>
<dbReference type="Pfam" id="PF13462">
    <property type="entry name" value="Thioredoxin_4"/>
    <property type="match status" value="1"/>
</dbReference>
<dbReference type="Gene3D" id="3.40.30.10">
    <property type="entry name" value="Glutaredoxin"/>
    <property type="match status" value="1"/>
</dbReference>
<proteinExistence type="inferred from homology"/>